<dbReference type="GeneID" id="301339791"/>
<dbReference type="EMBL" id="CP132914">
    <property type="protein sequence ID" value="WMB71059.1"/>
    <property type="molecule type" value="Genomic_DNA"/>
</dbReference>
<dbReference type="Gene3D" id="1.10.3290.10">
    <property type="entry name" value="Fido-like domain"/>
    <property type="match status" value="1"/>
</dbReference>
<protein>
    <submittedName>
        <fullName evidence="3">Fic family protein</fullName>
    </submittedName>
</protein>
<evidence type="ECO:0000256" key="1">
    <source>
        <dbReference type="PIRSR" id="PIRSR640198-1"/>
    </source>
</evidence>
<organism evidence="3">
    <name type="scientific">Shewanella oncorhynchi</name>
    <dbReference type="NCBI Taxonomy" id="2726434"/>
    <lineage>
        <taxon>Bacteria</taxon>
        <taxon>Pseudomonadati</taxon>
        <taxon>Pseudomonadota</taxon>
        <taxon>Gammaproteobacteria</taxon>
        <taxon>Alteromonadales</taxon>
        <taxon>Shewanellaceae</taxon>
        <taxon>Shewanella</taxon>
    </lineage>
</organism>
<dbReference type="InterPro" id="IPR003812">
    <property type="entry name" value="Fido"/>
</dbReference>
<feature type="domain" description="Fido" evidence="2">
    <location>
        <begin position="60"/>
        <end position="201"/>
    </location>
</feature>
<dbReference type="AlphaFoldDB" id="A0AA50KA01"/>
<accession>A0AA50KA01</accession>
<dbReference type="InterPro" id="IPR040198">
    <property type="entry name" value="Fido_containing"/>
</dbReference>
<dbReference type="SUPFAM" id="SSF140931">
    <property type="entry name" value="Fic-like"/>
    <property type="match status" value="1"/>
</dbReference>
<dbReference type="InterPro" id="IPR036597">
    <property type="entry name" value="Fido-like_dom_sf"/>
</dbReference>
<dbReference type="PROSITE" id="PS51459">
    <property type="entry name" value="FIDO"/>
    <property type="match status" value="1"/>
</dbReference>
<name>A0AA50KA01_9GAMM</name>
<dbReference type="PANTHER" id="PTHR13504:SF38">
    <property type="entry name" value="FIDO DOMAIN-CONTAINING PROTEIN"/>
    <property type="match status" value="1"/>
</dbReference>
<evidence type="ECO:0000259" key="2">
    <source>
        <dbReference type="PROSITE" id="PS51459"/>
    </source>
</evidence>
<gene>
    <name evidence="3" type="ORF">RA178_11370</name>
</gene>
<reference evidence="3" key="1">
    <citation type="submission" date="2023-08" db="EMBL/GenBank/DDBJ databases">
        <title>Complete genome sequence of Shewanella oncorhynchi Z-P2, a siderophore putrebactin-producing bacterium.</title>
        <authorList>
            <person name="Zhang Y."/>
        </authorList>
    </citation>
    <scope>NUCLEOTIDE SEQUENCE</scope>
    <source>
        <strain evidence="3">Z-P2</strain>
    </source>
</reference>
<dbReference type="PANTHER" id="PTHR13504">
    <property type="entry name" value="FIDO DOMAIN-CONTAINING PROTEIN DDB_G0283145"/>
    <property type="match status" value="1"/>
</dbReference>
<evidence type="ECO:0000313" key="3">
    <source>
        <dbReference type="EMBL" id="WMB71059.1"/>
    </source>
</evidence>
<dbReference type="Pfam" id="PF02661">
    <property type="entry name" value="Fic"/>
    <property type="match status" value="1"/>
</dbReference>
<sequence>MSKYHIGTTEDEFEPGSGGHILRNKLAITDEEDMAEVETQLLLKLYEYVFQSGVIESEHLSVGMLFEWHRKWLGNVYYWAGERRTVNMEKGGFEFTAAAQILKCLTQFEKEYLSKFNGLNSFSRDEVVSYLAESHVEFILIHPFREGNGRLSRLILDVMAVKAGYLPLDYGIWEQHRDFYFKSIQAGLGGDYQHMARLVNDVLSAKNE</sequence>
<dbReference type="Proteomes" id="UP001236800">
    <property type="component" value="Chromosome"/>
</dbReference>
<dbReference type="KEGG" id="sog:RA178_11370"/>
<proteinExistence type="predicted"/>
<dbReference type="RefSeq" id="WP_306681968.1">
    <property type="nucleotide sequence ID" value="NZ_CP132914.1"/>
</dbReference>
<feature type="active site" evidence="1">
    <location>
        <position position="142"/>
    </location>
</feature>